<keyword evidence="9" id="KW-0326">Glycosidase</keyword>
<dbReference type="SUPFAM" id="SSF48208">
    <property type="entry name" value="Six-hairpin glycosidases"/>
    <property type="match status" value="1"/>
</dbReference>
<protein>
    <recommendedName>
        <fullName evidence="4">mannan endo-1,6-alpha-mannosidase</fullName>
        <ecNumber evidence="4">3.2.1.101</ecNumber>
    </recommendedName>
</protein>
<evidence type="ECO:0000256" key="5">
    <source>
        <dbReference type="ARBA" id="ARBA00022729"/>
    </source>
</evidence>
<keyword evidence="8" id="KW-0325">Glycoprotein</keyword>
<dbReference type="AlphaFoldDB" id="A0AAJ0C6Y4"/>
<dbReference type="EMBL" id="MU839004">
    <property type="protein sequence ID" value="KAK1768816.1"/>
    <property type="molecule type" value="Genomic_DNA"/>
</dbReference>
<evidence type="ECO:0000313" key="13">
    <source>
        <dbReference type="Proteomes" id="UP001244011"/>
    </source>
</evidence>
<dbReference type="RefSeq" id="XP_060285029.1">
    <property type="nucleotide sequence ID" value="XM_060423924.1"/>
</dbReference>
<feature type="transmembrane region" description="Helical" evidence="11">
    <location>
        <begin position="361"/>
        <end position="383"/>
    </location>
</feature>
<evidence type="ECO:0000256" key="7">
    <source>
        <dbReference type="ARBA" id="ARBA00023136"/>
    </source>
</evidence>
<evidence type="ECO:0000256" key="9">
    <source>
        <dbReference type="ARBA" id="ARBA00023295"/>
    </source>
</evidence>
<feature type="region of interest" description="Disordered" evidence="10">
    <location>
        <begin position="322"/>
        <end position="354"/>
    </location>
</feature>
<dbReference type="InterPro" id="IPR005198">
    <property type="entry name" value="Glyco_hydro_76"/>
</dbReference>
<comment type="subcellular location">
    <subcellularLocation>
        <location evidence="2">Endomembrane system</location>
    </subcellularLocation>
</comment>
<dbReference type="GO" id="GO:0008496">
    <property type="term" value="F:mannan endo-1,6-alpha-mannosidase activity"/>
    <property type="evidence" value="ECO:0007669"/>
    <property type="project" value="UniProtKB-EC"/>
</dbReference>
<dbReference type="EC" id="3.2.1.101" evidence="4"/>
<feature type="compositionally biased region" description="Basic and acidic residues" evidence="10">
    <location>
        <begin position="433"/>
        <end position="447"/>
    </location>
</feature>
<dbReference type="GO" id="GO:0012505">
    <property type="term" value="C:endomembrane system"/>
    <property type="evidence" value="ECO:0007669"/>
    <property type="project" value="UniProtKB-SubCell"/>
</dbReference>
<sequence length="537" mass="58465">MGALVDYWYYTGDDTYNDVTQQGLLFQVGPGNDYMPPNQSLTEGNDDQGFWGMAVMTAAEYNFQDPPPDQPQWLALAQAVFNTQAARWDTTECGGGLRWQIFTWNNGYDYKNSISQACFFNLAARLARYTGNQSYADWADKTWDWMVDTGLIDVSTYDIVDGMHVNNCSQFTPYQWSYNVGGFLIGAAAMYNFTEGSERETWRDRVDGLLNGTNVFFKNGVMTEVACEPVNLCNIDQQSFKAYLSRWMAATTKWAPWTYDRVKPLMATSAVAAASQCLGGSNGRMCGLKWTDNGKYDGSTGVGQQMSAMEIVLANLVTDSSPPVTNSTGGTSQGDPSAGGSDVGRTDPLSTFPPITTGDRAGAWILTLVVIAALVAGCIFVLLDETSPKTVRQRWAGLPPMMTTTAAGLLRKRPGRRPPPPSSPSGLAGAGFEDTKEIERSDSDDRSSGSQVGWAMATPEPEPRAGAPVEELSSYYQHRSARAAGPGPIERPAALRLPPMVARDHRASYPGTRARKPLRKRLASDVRVGVTGVNGRV</sequence>
<comment type="catalytic activity">
    <reaction evidence="1">
        <text>Random hydrolysis of (1-&gt;6)-alpha-D-mannosidic linkages in unbranched (1-&gt;6)-mannans.</text>
        <dbReference type="EC" id="3.2.1.101"/>
    </reaction>
</comment>
<evidence type="ECO:0000256" key="1">
    <source>
        <dbReference type="ARBA" id="ARBA00001452"/>
    </source>
</evidence>
<organism evidence="12 13">
    <name type="scientific">Phialemonium atrogriseum</name>
    <dbReference type="NCBI Taxonomy" id="1093897"/>
    <lineage>
        <taxon>Eukaryota</taxon>
        <taxon>Fungi</taxon>
        <taxon>Dikarya</taxon>
        <taxon>Ascomycota</taxon>
        <taxon>Pezizomycotina</taxon>
        <taxon>Sordariomycetes</taxon>
        <taxon>Sordariomycetidae</taxon>
        <taxon>Cephalothecales</taxon>
        <taxon>Cephalothecaceae</taxon>
        <taxon>Phialemonium</taxon>
    </lineage>
</organism>
<dbReference type="Gene3D" id="1.50.10.20">
    <property type="match status" value="1"/>
</dbReference>
<dbReference type="GO" id="GO:0009272">
    <property type="term" value="P:fungal-type cell wall biogenesis"/>
    <property type="evidence" value="ECO:0007669"/>
    <property type="project" value="TreeGrafter"/>
</dbReference>
<evidence type="ECO:0000256" key="4">
    <source>
        <dbReference type="ARBA" id="ARBA00012350"/>
    </source>
</evidence>
<feature type="region of interest" description="Disordered" evidence="10">
    <location>
        <begin position="407"/>
        <end position="518"/>
    </location>
</feature>
<keyword evidence="6 12" id="KW-0378">Hydrolase</keyword>
<evidence type="ECO:0000256" key="3">
    <source>
        <dbReference type="ARBA" id="ARBA00009699"/>
    </source>
</evidence>
<keyword evidence="5" id="KW-0732">Signal</keyword>
<dbReference type="FunFam" id="1.50.10.20:FF:000006">
    <property type="entry name" value="Mannan endo-1,6-alpha-mannosidase"/>
    <property type="match status" value="1"/>
</dbReference>
<keyword evidence="11" id="KW-1133">Transmembrane helix</keyword>
<keyword evidence="7 11" id="KW-0472">Membrane</keyword>
<keyword evidence="13" id="KW-1185">Reference proteome</keyword>
<accession>A0AAJ0C6Y4</accession>
<evidence type="ECO:0000256" key="10">
    <source>
        <dbReference type="SAM" id="MobiDB-lite"/>
    </source>
</evidence>
<dbReference type="InterPro" id="IPR014480">
    <property type="entry name" value="Mannan-1_6-alpha_mannosidase"/>
</dbReference>
<comment type="similarity">
    <text evidence="3">Belongs to the glycosyl hydrolase 76 family.</text>
</comment>
<dbReference type="InterPro" id="IPR008928">
    <property type="entry name" value="6-hairpin_glycosidase_sf"/>
</dbReference>
<evidence type="ECO:0000313" key="12">
    <source>
        <dbReference type="EMBL" id="KAK1768816.1"/>
    </source>
</evidence>
<name>A0AAJ0C6Y4_9PEZI</name>
<gene>
    <name evidence="12" type="ORF">QBC33DRAFT_361547</name>
</gene>
<comment type="caution">
    <text evidence="12">The sequence shown here is derived from an EMBL/GenBank/DDBJ whole genome shotgun (WGS) entry which is preliminary data.</text>
</comment>
<evidence type="ECO:0000256" key="2">
    <source>
        <dbReference type="ARBA" id="ARBA00004308"/>
    </source>
</evidence>
<dbReference type="PANTHER" id="PTHR12145">
    <property type="entry name" value="MANNAN ENDO-1,6-ALPHA-MANNOSIDASE DCW1"/>
    <property type="match status" value="1"/>
</dbReference>
<reference evidence="12" key="1">
    <citation type="submission" date="2023-06" db="EMBL/GenBank/DDBJ databases">
        <title>Genome-scale phylogeny and comparative genomics of the fungal order Sordariales.</title>
        <authorList>
            <consortium name="Lawrence Berkeley National Laboratory"/>
            <person name="Hensen N."/>
            <person name="Bonometti L."/>
            <person name="Westerberg I."/>
            <person name="Brannstrom I.O."/>
            <person name="Guillou S."/>
            <person name="Cros-Aarteil S."/>
            <person name="Calhoun S."/>
            <person name="Haridas S."/>
            <person name="Kuo A."/>
            <person name="Mondo S."/>
            <person name="Pangilinan J."/>
            <person name="Riley R."/>
            <person name="Labutti K."/>
            <person name="Andreopoulos B."/>
            <person name="Lipzen A."/>
            <person name="Chen C."/>
            <person name="Yanf M."/>
            <person name="Daum C."/>
            <person name="Ng V."/>
            <person name="Clum A."/>
            <person name="Steindorff A."/>
            <person name="Ohm R."/>
            <person name="Martin F."/>
            <person name="Silar P."/>
            <person name="Natvig D."/>
            <person name="Lalanne C."/>
            <person name="Gautier V."/>
            <person name="Ament-Velasquez S.L."/>
            <person name="Kruys A."/>
            <person name="Hutchinson M.I."/>
            <person name="Powell A.J."/>
            <person name="Barry K."/>
            <person name="Miller A.N."/>
            <person name="Grigoriev I.V."/>
            <person name="Debuchy R."/>
            <person name="Gladieux P."/>
            <person name="Thoren M.H."/>
            <person name="Johannesson H."/>
        </authorList>
    </citation>
    <scope>NUCLEOTIDE SEQUENCE</scope>
    <source>
        <strain evidence="12">8032-3</strain>
    </source>
</reference>
<evidence type="ECO:0000256" key="11">
    <source>
        <dbReference type="SAM" id="Phobius"/>
    </source>
</evidence>
<keyword evidence="11" id="KW-0812">Transmembrane</keyword>
<dbReference type="GO" id="GO:0016052">
    <property type="term" value="P:carbohydrate catabolic process"/>
    <property type="evidence" value="ECO:0007669"/>
    <property type="project" value="InterPro"/>
</dbReference>
<proteinExistence type="inferred from homology"/>
<dbReference type="Pfam" id="PF03663">
    <property type="entry name" value="Glyco_hydro_76"/>
    <property type="match status" value="1"/>
</dbReference>
<dbReference type="Proteomes" id="UP001244011">
    <property type="component" value="Unassembled WGS sequence"/>
</dbReference>
<dbReference type="GeneID" id="85307111"/>
<evidence type="ECO:0000256" key="8">
    <source>
        <dbReference type="ARBA" id="ARBA00023180"/>
    </source>
</evidence>
<evidence type="ECO:0000256" key="6">
    <source>
        <dbReference type="ARBA" id="ARBA00022801"/>
    </source>
</evidence>
<feature type="compositionally biased region" description="Polar residues" evidence="10">
    <location>
        <begin position="322"/>
        <end position="335"/>
    </location>
</feature>
<dbReference type="PANTHER" id="PTHR12145:SF36">
    <property type="entry name" value="MANNAN ENDO-1,6-ALPHA-MANNOSIDASE DCW1"/>
    <property type="match status" value="1"/>
</dbReference>